<dbReference type="SUPFAM" id="SSF56219">
    <property type="entry name" value="DNase I-like"/>
    <property type="match status" value="1"/>
</dbReference>
<sequence length="357" mass="40727">MSNTLQCHSSSIDDNECPLTDAEVSTLCQEFTSIANIDIDFAMNLLKDNQWNLERAVSAYFDSAICESLNSSNMPSSLSIANQYQNSSVNMNSESMTTGTKRFKLMSWNIDGLDEYAAEIRTRGVIDVIKKEEPDAVFLQEVVPPTVNFIQNSLPEYQFYAGNTQGYFVVILTRRDMFSVHGSEVVRYPGTNMNRNLLIVHARYKNSINIDLMTSHHESCAQPVSSHQRVEQLLLCFKRMKDAPLDRVVLFGGDLNMRENELQKAGHIPTGMCDLWIETGKPEECAYTWDMKMNTNKDFSSSVSPPRARFDRLYFRPSNRPDLKFQPINFELKGLEKISSVQRFCSDHWAIQASFEV</sequence>
<dbReference type="Gene3D" id="3.60.10.10">
    <property type="entry name" value="Endonuclease/exonuclease/phosphatase"/>
    <property type="match status" value="1"/>
</dbReference>
<evidence type="ECO:0000256" key="2">
    <source>
        <dbReference type="ARBA" id="ARBA00001946"/>
    </source>
</evidence>
<dbReference type="GO" id="GO:0004518">
    <property type="term" value="F:nuclease activity"/>
    <property type="evidence" value="ECO:0007669"/>
    <property type="project" value="UniProtKB-KW"/>
</dbReference>
<evidence type="ECO:0000256" key="1">
    <source>
        <dbReference type="ARBA" id="ARBA00001936"/>
    </source>
</evidence>
<dbReference type="GO" id="GO:0046872">
    <property type="term" value="F:metal ion binding"/>
    <property type="evidence" value="ECO:0007669"/>
    <property type="project" value="UniProtKB-KW"/>
</dbReference>
<organism evidence="14 16">
    <name type="scientific">Rotaria magnacalcarata</name>
    <dbReference type="NCBI Taxonomy" id="392030"/>
    <lineage>
        <taxon>Eukaryota</taxon>
        <taxon>Metazoa</taxon>
        <taxon>Spiralia</taxon>
        <taxon>Gnathifera</taxon>
        <taxon>Rotifera</taxon>
        <taxon>Eurotatoria</taxon>
        <taxon>Bdelloidea</taxon>
        <taxon>Philodinida</taxon>
        <taxon>Philodinidae</taxon>
        <taxon>Rotaria</taxon>
    </lineage>
</organism>
<comment type="cofactor">
    <cofactor evidence="2">
        <name>Mg(2+)</name>
        <dbReference type="ChEBI" id="CHEBI:18420"/>
    </cofactor>
</comment>
<keyword evidence="8" id="KW-0378">Hydrolase</keyword>
<keyword evidence="6" id="KW-0479">Metal-binding</keyword>
<dbReference type="Proteomes" id="UP000663866">
    <property type="component" value="Unassembled WGS sequence"/>
</dbReference>
<gene>
    <name evidence="15" type="ORF">OVN521_LOCUS23633</name>
    <name evidence="14" type="ORF">UXM345_LOCUS24867</name>
</gene>
<dbReference type="GO" id="GO:0003697">
    <property type="term" value="F:single-stranded DNA binding"/>
    <property type="evidence" value="ECO:0007669"/>
    <property type="project" value="TreeGrafter"/>
</dbReference>
<dbReference type="Proteomes" id="UP000663842">
    <property type="component" value="Unassembled WGS sequence"/>
</dbReference>
<dbReference type="SUPFAM" id="SSF46934">
    <property type="entry name" value="UBA-like"/>
    <property type="match status" value="1"/>
</dbReference>
<dbReference type="EMBL" id="CAJOBG010005409">
    <property type="protein sequence ID" value="CAF4151730.1"/>
    <property type="molecule type" value="Genomic_DNA"/>
</dbReference>
<evidence type="ECO:0000256" key="12">
    <source>
        <dbReference type="ARBA" id="ARBA00031304"/>
    </source>
</evidence>
<proteinExistence type="predicted"/>
<name>A0A819XUN4_9BILA</name>
<dbReference type="PANTHER" id="PTHR15822">
    <property type="entry name" value="TRAF AND TNF RECEPTOR-ASSOCIATED PROTEIN"/>
    <property type="match status" value="1"/>
</dbReference>
<evidence type="ECO:0000313" key="15">
    <source>
        <dbReference type="EMBL" id="CAF4151730.1"/>
    </source>
</evidence>
<dbReference type="Pfam" id="PF03372">
    <property type="entry name" value="Exo_endo_phos"/>
    <property type="match status" value="1"/>
</dbReference>
<accession>A0A819XUN4</accession>
<keyword evidence="17" id="KW-1185">Reference proteome</keyword>
<dbReference type="InterPro" id="IPR005135">
    <property type="entry name" value="Endo/exonuclease/phosphatase"/>
</dbReference>
<keyword evidence="5" id="KW-0540">Nuclease</keyword>
<evidence type="ECO:0000313" key="14">
    <source>
        <dbReference type="EMBL" id="CAF4146442.1"/>
    </source>
</evidence>
<evidence type="ECO:0000259" key="13">
    <source>
        <dbReference type="Pfam" id="PF03372"/>
    </source>
</evidence>
<keyword evidence="10" id="KW-0234">DNA repair</keyword>
<evidence type="ECO:0000256" key="3">
    <source>
        <dbReference type="ARBA" id="ARBA00004322"/>
    </source>
</evidence>
<keyword evidence="9" id="KW-0460">Magnesium</keyword>
<dbReference type="AlphaFoldDB" id="A0A819XUN4"/>
<dbReference type="CDD" id="cd14273">
    <property type="entry name" value="UBA_TAP-C_like"/>
    <property type="match status" value="1"/>
</dbReference>
<keyword evidence="7" id="KW-0227">DNA damage</keyword>
<protein>
    <recommendedName>
        <fullName evidence="4">Tyrosyl-DNA phosphodiesterase 2</fullName>
    </recommendedName>
    <alternativeName>
        <fullName evidence="12">5'-tyrosyl-DNA phosphodiesterase</fullName>
    </alternativeName>
</protein>
<evidence type="ECO:0000313" key="16">
    <source>
        <dbReference type="Proteomes" id="UP000663842"/>
    </source>
</evidence>
<comment type="subcellular location">
    <subcellularLocation>
        <location evidence="3">Nucleus</location>
        <location evidence="3">PML body</location>
    </subcellularLocation>
</comment>
<dbReference type="GO" id="GO:0016605">
    <property type="term" value="C:PML body"/>
    <property type="evidence" value="ECO:0007669"/>
    <property type="project" value="UniProtKB-SubCell"/>
</dbReference>
<evidence type="ECO:0000256" key="5">
    <source>
        <dbReference type="ARBA" id="ARBA00022722"/>
    </source>
</evidence>
<dbReference type="GO" id="GO:0005737">
    <property type="term" value="C:cytoplasm"/>
    <property type="evidence" value="ECO:0007669"/>
    <property type="project" value="TreeGrafter"/>
</dbReference>
<dbReference type="EMBL" id="CAJOBF010004623">
    <property type="protein sequence ID" value="CAF4146442.1"/>
    <property type="molecule type" value="Genomic_DNA"/>
</dbReference>
<dbReference type="Gene3D" id="1.10.8.10">
    <property type="entry name" value="DNA helicase RuvA subunit, C-terminal domain"/>
    <property type="match status" value="1"/>
</dbReference>
<reference evidence="14" key="1">
    <citation type="submission" date="2021-02" db="EMBL/GenBank/DDBJ databases">
        <authorList>
            <person name="Nowell W R."/>
        </authorList>
    </citation>
    <scope>NUCLEOTIDE SEQUENCE</scope>
</reference>
<evidence type="ECO:0000256" key="11">
    <source>
        <dbReference type="ARBA" id="ARBA00023242"/>
    </source>
</evidence>
<evidence type="ECO:0000256" key="9">
    <source>
        <dbReference type="ARBA" id="ARBA00022842"/>
    </source>
</evidence>
<dbReference type="Pfam" id="PF14555">
    <property type="entry name" value="UBA_4"/>
    <property type="match status" value="1"/>
</dbReference>
<evidence type="ECO:0000256" key="6">
    <source>
        <dbReference type="ARBA" id="ARBA00022723"/>
    </source>
</evidence>
<evidence type="ECO:0000256" key="10">
    <source>
        <dbReference type="ARBA" id="ARBA00023204"/>
    </source>
</evidence>
<keyword evidence="11" id="KW-0539">Nucleus</keyword>
<dbReference type="InterPro" id="IPR036691">
    <property type="entry name" value="Endo/exonu/phosph_ase_sf"/>
</dbReference>
<dbReference type="FunFam" id="3.60.10.10:FF:000024">
    <property type="entry name" value="Tyrosyl-DNA phosphodiesterase 2"/>
    <property type="match status" value="1"/>
</dbReference>
<dbReference type="CDD" id="cd09080">
    <property type="entry name" value="TDP2"/>
    <property type="match status" value="1"/>
</dbReference>
<evidence type="ECO:0000256" key="4">
    <source>
        <dbReference type="ARBA" id="ARBA00017870"/>
    </source>
</evidence>
<comment type="cofactor">
    <cofactor evidence="1">
        <name>Mn(2+)</name>
        <dbReference type="ChEBI" id="CHEBI:29035"/>
    </cofactor>
</comment>
<evidence type="ECO:0000313" key="17">
    <source>
        <dbReference type="Proteomes" id="UP000663866"/>
    </source>
</evidence>
<evidence type="ECO:0000256" key="7">
    <source>
        <dbReference type="ARBA" id="ARBA00022763"/>
    </source>
</evidence>
<comment type="caution">
    <text evidence="14">The sequence shown here is derived from an EMBL/GenBank/DDBJ whole genome shotgun (WGS) entry which is preliminary data.</text>
</comment>
<dbReference type="InterPro" id="IPR009060">
    <property type="entry name" value="UBA-like_sf"/>
</dbReference>
<feature type="domain" description="Endonuclease/exonuclease/phosphatase" evidence="13">
    <location>
        <begin position="106"/>
        <end position="348"/>
    </location>
</feature>
<dbReference type="InterPro" id="IPR051547">
    <property type="entry name" value="TDP2-like"/>
</dbReference>
<dbReference type="GO" id="GO:0006302">
    <property type="term" value="P:double-strand break repair"/>
    <property type="evidence" value="ECO:0007669"/>
    <property type="project" value="TreeGrafter"/>
</dbReference>
<dbReference type="PANTHER" id="PTHR15822:SF4">
    <property type="entry name" value="TYROSYL-DNA PHOSPHODIESTERASE 2"/>
    <property type="match status" value="1"/>
</dbReference>
<evidence type="ECO:0000256" key="8">
    <source>
        <dbReference type="ARBA" id="ARBA00022801"/>
    </source>
</evidence>
<dbReference type="GO" id="GO:0070260">
    <property type="term" value="F:5'-tyrosyl-DNA phosphodiesterase activity"/>
    <property type="evidence" value="ECO:0007669"/>
    <property type="project" value="TreeGrafter"/>
</dbReference>